<dbReference type="Proteomes" id="UP000241540">
    <property type="component" value="Unassembled WGS sequence"/>
</dbReference>
<keyword evidence="7" id="KW-1185">Reference proteome</keyword>
<dbReference type="eggNOG" id="COG1476">
    <property type="taxonomic scope" value="Bacteria"/>
</dbReference>
<dbReference type="RefSeq" id="WP_002449642.1">
    <property type="nucleotide sequence ID" value="NZ_CABMJU010000021.1"/>
</dbReference>
<dbReference type="AlphaFoldDB" id="A0A1L8Y6E4"/>
<evidence type="ECO:0000313" key="3">
    <source>
        <dbReference type="EMBL" id="PTK29653.1"/>
    </source>
</evidence>
<evidence type="ECO:0000313" key="4">
    <source>
        <dbReference type="EMBL" id="QKQ29497.1"/>
    </source>
</evidence>
<dbReference type="Proteomes" id="UP000665944">
    <property type="component" value="Unassembled WGS sequence"/>
</dbReference>
<evidence type="ECO:0000313" key="6">
    <source>
        <dbReference type="Proteomes" id="UP000509636"/>
    </source>
</evidence>
<feature type="domain" description="HTH cro/C1-type" evidence="1">
    <location>
        <begin position="14"/>
        <end position="67"/>
    </location>
</feature>
<dbReference type="Gene3D" id="1.10.260.40">
    <property type="entry name" value="lambda repressor-like DNA-binding domains"/>
    <property type="match status" value="1"/>
</dbReference>
<dbReference type="EMBL" id="CP054550">
    <property type="protein sequence ID" value="QKQ29497.1"/>
    <property type="molecule type" value="Genomic_DNA"/>
</dbReference>
<accession>A0A1L8Y6E4</accession>
<sequence length="154" mass="17834">MDRQSFTDLIQTKFKMVRIEAGYTQDTMAQTIGLSKKTLVQIEKERVLPNWTTCVSICALFRDSDVLNNTFGCDPLEIVQTISRNHCAYPNHSTTSDIYWNTMETRNGFILQSNKVSNIYRVLNPEKQPIFGTSKLREAETYFNRNAKEELMHV</sequence>
<dbReference type="GeneID" id="58106998"/>
<evidence type="ECO:0000313" key="7">
    <source>
        <dbReference type="Proteomes" id="UP000665944"/>
    </source>
</evidence>
<organism evidence="2 7">
    <name type="scientific">Staphylococcus hominis</name>
    <dbReference type="NCBI Taxonomy" id="1290"/>
    <lineage>
        <taxon>Bacteria</taxon>
        <taxon>Bacillati</taxon>
        <taxon>Bacillota</taxon>
        <taxon>Bacilli</taxon>
        <taxon>Bacillales</taxon>
        <taxon>Staphylococcaceae</taxon>
        <taxon>Staphylococcus</taxon>
    </lineage>
</organism>
<gene>
    <name evidence="3" type="ORF">BUZ51_10080</name>
    <name evidence="4" type="ORF">FOB69_12115</name>
    <name evidence="2" type="ORF">J7T32_008220</name>
</gene>
<protein>
    <submittedName>
        <fullName evidence="2 3">Transcriptional regulator</fullName>
    </submittedName>
</protein>
<evidence type="ECO:0000313" key="2">
    <source>
        <dbReference type="EMBL" id="MCM5672731.1"/>
    </source>
</evidence>
<dbReference type="CDD" id="cd00093">
    <property type="entry name" value="HTH_XRE"/>
    <property type="match status" value="1"/>
</dbReference>
<dbReference type="GO" id="GO:0003677">
    <property type="term" value="F:DNA binding"/>
    <property type="evidence" value="ECO:0007669"/>
    <property type="project" value="InterPro"/>
</dbReference>
<dbReference type="PROSITE" id="PS50943">
    <property type="entry name" value="HTH_CROC1"/>
    <property type="match status" value="1"/>
</dbReference>
<proteinExistence type="predicted"/>
<evidence type="ECO:0000259" key="1">
    <source>
        <dbReference type="PROSITE" id="PS50943"/>
    </source>
</evidence>
<name>A0A1L8Y6E4_STAHO</name>
<dbReference type="SMART" id="SM00530">
    <property type="entry name" value="HTH_XRE"/>
    <property type="match status" value="1"/>
</dbReference>
<dbReference type="InterPro" id="IPR001387">
    <property type="entry name" value="Cro/C1-type_HTH"/>
</dbReference>
<dbReference type="InterPro" id="IPR010982">
    <property type="entry name" value="Lambda_DNA-bd_dom_sf"/>
</dbReference>
<reference evidence="4 6" key="3">
    <citation type="submission" date="2019-09" db="EMBL/GenBank/DDBJ databases">
        <title>FDA dAtabase for Regulatory Grade micrObial Sequences (FDA-ARGOS): Supporting development and validation of Infectious Disease Dx tests.</title>
        <authorList>
            <person name="Sciortino C."/>
            <person name="Tallon L."/>
            <person name="Sadzewicz L."/>
            <person name="Vavikolanu K."/>
            <person name="Mehta A."/>
            <person name="Aluvathingal J."/>
            <person name="Nadendla S."/>
            <person name="Nandy P."/>
            <person name="Geyer C."/>
            <person name="Yan Y."/>
            <person name="Sichtig H."/>
        </authorList>
    </citation>
    <scope>NUCLEOTIDE SEQUENCE [LARGE SCALE GENOMIC DNA]</scope>
    <source>
        <strain evidence="4 6">FDAARGOS_661</strain>
    </source>
</reference>
<dbReference type="EMBL" id="PZHX01000023">
    <property type="protein sequence ID" value="PTK29653.1"/>
    <property type="molecule type" value="Genomic_DNA"/>
</dbReference>
<reference evidence="2 7" key="4">
    <citation type="submission" date="2022-06" db="EMBL/GenBank/DDBJ databases">
        <title>Staphylococcus hominis ShoR14 genome sequence.</title>
        <authorList>
            <person name="Yeo C.C."/>
            <person name="Chew C.H."/>
            <person name="Che Hamzah A.M."/>
            <person name="Al-Trad E.I."/>
        </authorList>
    </citation>
    <scope>NUCLEOTIDE SEQUENCE [LARGE SCALE GENOMIC DNA]</scope>
    <source>
        <strain evidence="2 7">ShoR14</strain>
    </source>
</reference>
<dbReference type="Pfam" id="PF01381">
    <property type="entry name" value="HTH_3"/>
    <property type="match status" value="1"/>
</dbReference>
<dbReference type="EMBL" id="JAGHKT020000011">
    <property type="protein sequence ID" value="MCM5672731.1"/>
    <property type="molecule type" value="Genomic_DNA"/>
</dbReference>
<dbReference type="SUPFAM" id="SSF47413">
    <property type="entry name" value="lambda repressor-like DNA-binding domains"/>
    <property type="match status" value="1"/>
</dbReference>
<dbReference type="Proteomes" id="UP000509636">
    <property type="component" value="Chromosome"/>
</dbReference>
<evidence type="ECO:0000313" key="5">
    <source>
        <dbReference type="Proteomes" id="UP000241540"/>
    </source>
</evidence>
<reference evidence="3 5" key="1">
    <citation type="journal article" date="2016" name="Front. Microbiol.">
        <title>Comprehensive Phylogenetic Analysis of Bovine Non-aureus Staphylococci Species Based on Whole-Genome Sequencing.</title>
        <authorList>
            <person name="Naushad S."/>
            <person name="Barkema H.W."/>
            <person name="Luby C."/>
            <person name="Condas L.A."/>
            <person name="Nobrega D.B."/>
            <person name="Carson D.A."/>
            <person name="De Buck J."/>
        </authorList>
    </citation>
    <scope>NUCLEOTIDE SEQUENCE [LARGE SCALE GENOMIC DNA]</scope>
    <source>
        <strain evidence="3 5">SNUC 5336</strain>
    </source>
</reference>
<reference evidence="3" key="2">
    <citation type="submission" date="2018-03" db="EMBL/GenBank/DDBJ databases">
        <authorList>
            <person name="Naushad S."/>
        </authorList>
    </citation>
    <scope>NUCLEOTIDE SEQUENCE</scope>
    <source>
        <strain evidence="3">SNUC 5336</strain>
    </source>
</reference>